<keyword evidence="1" id="KW-0472">Membrane</keyword>
<dbReference type="PANTHER" id="PTHR30189:SF1">
    <property type="entry name" value="LPS-ASSEMBLY PROTEIN LPTD"/>
    <property type="match status" value="1"/>
</dbReference>
<dbReference type="KEGG" id="ccas:EIB73_05295"/>
<evidence type="ECO:0000259" key="3">
    <source>
        <dbReference type="Pfam" id="PF13100"/>
    </source>
</evidence>
<evidence type="ECO:0000256" key="2">
    <source>
        <dbReference type="SAM" id="SignalP"/>
    </source>
</evidence>
<sequence length="577" mass="65785">MKKIFVLFLFISAAVFAQIPTQPQNPAVKDPFFNQTNQSQQEKVKLIHSDEFGIVKGKYDDNPFFHGNVRFSHQGSVLTADEVIFYREQNFVKAIGNVKLQNADGSIITSGEMEYDGNTQKGIARKNVLLTDPGQTIETETLYYDRLSNKAYFNTGGTIKKEGNVMFTKSATYDLNSRIIDFAGNVKIDNPEYIIEGVNIVQNQNTNTATFNGATTITNKKNPANLIYTEKGTYNMNSKEVYLKKNSRINYNGKILTGDDMYFNQITGFGTAKGNVTLRDPLEKRYMKGGYGEIYEKKDSAMMTEKPYAVKILEKDSMYFSADRILAYQKLDTVNPLKKKSFLRAYKKARMYKSNIQVRTDSLSFNETDGIMHLDGKPIAWSGEKQITGDKIEAYFDTENEFIDSLRVIGNAFAISKADSLNMKDEFNQVKGKLMTVYYEKNDVKLAKVIGNGQAITYADDQNEKTKEVERIGVSLSTCGTIEAEFEDRKVQIISCNIGANTDIYPMSLISREKRFFPDFNWNTKDRLRTWRDIFVDSPNYEEIKYESDDALYNAAQKAIDDERAKEEAKKPKRVRK</sequence>
<feature type="domain" description="Organic solvent tolerance-like N-terminal" evidence="3">
    <location>
        <begin position="42"/>
        <end position="195"/>
    </location>
</feature>
<dbReference type="GO" id="GO:1990351">
    <property type="term" value="C:transporter complex"/>
    <property type="evidence" value="ECO:0007669"/>
    <property type="project" value="TreeGrafter"/>
</dbReference>
<keyword evidence="2" id="KW-0732">Signal</keyword>
<dbReference type="EMBL" id="CP034159">
    <property type="protein sequence ID" value="AZI32642.1"/>
    <property type="molecule type" value="Genomic_DNA"/>
</dbReference>
<evidence type="ECO:0000256" key="1">
    <source>
        <dbReference type="ARBA" id="ARBA00023237"/>
    </source>
</evidence>
<dbReference type="Pfam" id="PF13100">
    <property type="entry name" value="OstA_2"/>
    <property type="match status" value="1"/>
</dbReference>
<accession>A0A3G8XGX1</accession>
<dbReference type="PANTHER" id="PTHR30189">
    <property type="entry name" value="LPS-ASSEMBLY PROTEIN"/>
    <property type="match status" value="1"/>
</dbReference>
<dbReference type="OrthoDB" id="9805931at2"/>
<proteinExistence type="predicted"/>
<dbReference type="Proteomes" id="UP000270185">
    <property type="component" value="Chromosome"/>
</dbReference>
<name>A0A3G8XGX1_9FLAO</name>
<reference evidence="5" key="1">
    <citation type="submission" date="2018-11" db="EMBL/GenBank/DDBJ databases">
        <title>Proposal to divide the Flavobacteriaceae and reorganize its genera based on Amino Acid Identity values calculated from whole genome sequences.</title>
        <authorList>
            <person name="Nicholson A.C."/>
            <person name="Gulvik C.A."/>
            <person name="Whitney A.M."/>
            <person name="Humrighouse B.W."/>
            <person name="Bell M."/>
            <person name="Holmes B."/>
            <person name="Steigerwalt A.G."/>
            <person name="Villarma A."/>
            <person name="Sheth M."/>
            <person name="Batra D."/>
            <person name="Pryor J."/>
            <person name="Bernardet J.-F."/>
            <person name="Hugo C."/>
            <person name="Kampfer P."/>
            <person name="Newman J.D."/>
            <person name="McQuiston J.R."/>
        </authorList>
    </citation>
    <scope>NUCLEOTIDE SEQUENCE [LARGE SCALE GENOMIC DNA]</scope>
    <source>
        <strain evidence="5">G0081</strain>
    </source>
</reference>
<keyword evidence="1" id="KW-0998">Cell outer membrane</keyword>
<dbReference type="AlphaFoldDB" id="A0A3G8XGX1"/>
<organism evidence="4 5">
    <name type="scientific">Kaistella carnis</name>
    <dbReference type="NCBI Taxonomy" id="1241979"/>
    <lineage>
        <taxon>Bacteria</taxon>
        <taxon>Pseudomonadati</taxon>
        <taxon>Bacteroidota</taxon>
        <taxon>Flavobacteriia</taxon>
        <taxon>Flavobacteriales</taxon>
        <taxon>Weeksellaceae</taxon>
        <taxon>Chryseobacterium group</taxon>
        <taxon>Kaistella</taxon>
    </lineage>
</organism>
<keyword evidence="5" id="KW-1185">Reference proteome</keyword>
<dbReference type="RefSeq" id="WP_125023341.1">
    <property type="nucleotide sequence ID" value="NZ_CP034159.1"/>
</dbReference>
<evidence type="ECO:0000313" key="4">
    <source>
        <dbReference type="EMBL" id="AZI32642.1"/>
    </source>
</evidence>
<feature type="signal peptide" evidence="2">
    <location>
        <begin position="1"/>
        <end position="17"/>
    </location>
</feature>
<dbReference type="InterPro" id="IPR005653">
    <property type="entry name" value="OstA-like_N"/>
</dbReference>
<protein>
    <submittedName>
        <fullName evidence="4">Organic solvent tolerance protein OstA</fullName>
    </submittedName>
</protein>
<dbReference type="Gene3D" id="2.60.450.10">
    <property type="entry name" value="Lipopolysaccharide (LPS) transport protein A like domain"/>
    <property type="match status" value="3"/>
</dbReference>
<evidence type="ECO:0000313" key="5">
    <source>
        <dbReference type="Proteomes" id="UP000270185"/>
    </source>
</evidence>
<dbReference type="InterPro" id="IPR050218">
    <property type="entry name" value="LptD"/>
</dbReference>
<dbReference type="GO" id="GO:0009279">
    <property type="term" value="C:cell outer membrane"/>
    <property type="evidence" value="ECO:0007669"/>
    <property type="project" value="TreeGrafter"/>
</dbReference>
<feature type="chain" id="PRO_5018150070" evidence="2">
    <location>
        <begin position="18"/>
        <end position="577"/>
    </location>
</feature>
<gene>
    <name evidence="4" type="ORF">EIB73_05295</name>
</gene>